<feature type="region of interest" description="Disordered" evidence="1">
    <location>
        <begin position="76"/>
        <end position="124"/>
    </location>
</feature>
<proteinExistence type="predicted"/>
<dbReference type="STRING" id="308853.SAMN05421752_1102"/>
<dbReference type="InterPro" id="IPR050219">
    <property type="entry name" value="DnaG_primase"/>
</dbReference>
<dbReference type="EMBL" id="FTNR01000010">
    <property type="protein sequence ID" value="SIS07824.1"/>
    <property type="molecule type" value="Genomic_DNA"/>
</dbReference>
<dbReference type="PANTHER" id="PTHR30313:SF2">
    <property type="entry name" value="DNA PRIMASE"/>
    <property type="match status" value="1"/>
</dbReference>
<feature type="compositionally biased region" description="Basic and acidic residues" evidence="1">
    <location>
        <begin position="423"/>
        <end position="455"/>
    </location>
</feature>
<dbReference type="RefSeq" id="WP_076609757.1">
    <property type="nucleotide sequence ID" value="NZ_FTNR01000010.1"/>
</dbReference>
<keyword evidence="4" id="KW-1185">Reference proteome</keyword>
<feature type="region of interest" description="Disordered" evidence="1">
    <location>
        <begin position="414"/>
        <end position="457"/>
    </location>
</feature>
<evidence type="ECO:0000313" key="4">
    <source>
        <dbReference type="Proteomes" id="UP000185936"/>
    </source>
</evidence>
<dbReference type="InterPro" id="IPR037068">
    <property type="entry name" value="DNA_primase_core_N_sf"/>
</dbReference>
<sequence>MTHRKLSQTDWIEIIEEAYDDGDAGNNPLDGVDEDTLARLVGRRFFETADRARPRVERAVSKGWLERDEHGRYWLAGSSHAQREDTDEEVTGDVGERVPQTTDEDDDRDEEETDDEDEKVEPEVDVDRALAAMNVACRYYHEQLDRDLAGVDEVEIDTPREYFVEVRGWSDDLIAEKMVGWAPADGEALMVHLHEQGFSREEMLATGLFGENDDGNLYTMWQGRYVIPYIYDGEPVFAISRDSGHPSDWKDGKYDKPLISRDNVPLKEPICGLDSIEESEPTVITEGIADAYTLHEQGISAISPVTTQFSGDAQERLVRVLNDYEIERVYILQDSEEANVARLEGDDPSRITDVLSIEQHGHGIKGAVKTGECLADRGIDVRVGTPPRPCGHKMDVDDYVQEWGGNIRALAASAKPAGYHPAASEEARKNAAREQSRRERNRHEDSDTDSDDRQQSELWDLTLRDVTGFSEGDRLNNPLGHHGSREDYFVIISDELAYEHKYKVAYNALTYILCKAGVRHPSAPEGPLSRREVWEAWKHAKKERYIPTSDPIPWAAIRHVANEHNIGPLFNDYGLDAVVFNATLSRIENEYRYFPTGMSAGAKALI</sequence>
<evidence type="ECO:0000256" key="1">
    <source>
        <dbReference type="SAM" id="MobiDB-lite"/>
    </source>
</evidence>
<dbReference type="PANTHER" id="PTHR30313">
    <property type="entry name" value="DNA PRIMASE"/>
    <property type="match status" value="1"/>
</dbReference>
<dbReference type="InterPro" id="IPR013264">
    <property type="entry name" value="DNAG_N"/>
</dbReference>
<reference evidence="4" key="1">
    <citation type="submission" date="2017-01" db="EMBL/GenBank/DDBJ databases">
        <authorList>
            <person name="Varghese N."/>
            <person name="Submissions S."/>
        </authorList>
    </citation>
    <scope>NUCLEOTIDE SEQUENCE [LARGE SCALE GENOMIC DNA]</scope>
    <source>
        <strain evidence="4">type strain: HArc-</strain>
    </source>
</reference>
<dbReference type="Proteomes" id="UP000185936">
    <property type="component" value="Unassembled WGS sequence"/>
</dbReference>
<organism evidence="3 4">
    <name type="scientific">Natronorubrum thiooxidans</name>
    <dbReference type="NCBI Taxonomy" id="308853"/>
    <lineage>
        <taxon>Archaea</taxon>
        <taxon>Methanobacteriati</taxon>
        <taxon>Methanobacteriota</taxon>
        <taxon>Stenosarchaea group</taxon>
        <taxon>Halobacteria</taxon>
        <taxon>Halobacteriales</taxon>
        <taxon>Natrialbaceae</taxon>
        <taxon>Natronorubrum</taxon>
    </lineage>
</organism>
<accession>A0A1N7G5N8</accession>
<dbReference type="OrthoDB" id="242746at2157"/>
<gene>
    <name evidence="3" type="ORF">SAMN05421752_1102</name>
</gene>
<dbReference type="GO" id="GO:0005737">
    <property type="term" value="C:cytoplasm"/>
    <property type="evidence" value="ECO:0007669"/>
    <property type="project" value="TreeGrafter"/>
</dbReference>
<dbReference type="AlphaFoldDB" id="A0A1N7G5N8"/>
<dbReference type="Gene3D" id="3.90.980.10">
    <property type="entry name" value="DNA primase, catalytic core, N-terminal domain"/>
    <property type="match status" value="1"/>
</dbReference>
<dbReference type="SUPFAM" id="SSF56731">
    <property type="entry name" value="DNA primase core"/>
    <property type="match status" value="1"/>
</dbReference>
<protein>
    <submittedName>
        <fullName evidence="3">DNA primase catalytic core, N-terminal domain</fullName>
    </submittedName>
</protein>
<feature type="domain" description="DNA primase DNAG catalytic core N-terminal" evidence="2">
    <location>
        <begin position="162"/>
        <end position="228"/>
    </location>
</feature>
<evidence type="ECO:0000259" key="2">
    <source>
        <dbReference type="Pfam" id="PF08275"/>
    </source>
</evidence>
<feature type="compositionally biased region" description="Acidic residues" evidence="1">
    <location>
        <begin position="102"/>
        <end position="120"/>
    </location>
</feature>
<dbReference type="Pfam" id="PF08275">
    <property type="entry name" value="DNAG_N"/>
    <property type="match status" value="1"/>
</dbReference>
<dbReference type="GO" id="GO:0006269">
    <property type="term" value="P:DNA replication, synthesis of primer"/>
    <property type="evidence" value="ECO:0007669"/>
    <property type="project" value="TreeGrafter"/>
</dbReference>
<dbReference type="Gene3D" id="3.40.1360.10">
    <property type="match status" value="1"/>
</dbReference>
<name>A0A1N7G5N8_9EURY</name>
<evidence type="ECO:0000313" key="3">
    <source>
        <dbReference type="EMBL" id="SIS07824.1"/>
    </source>
</evidence>